<organism evidence="1 2">
    <name type="scientific">Rhabditophanes sp. KR3021</name>
    <dbReference type="NCBI Taxonomy" id="114890"/>
    <lineage>
        <taxon>Eukaryota</taxon>
        <taxon>Metazoa</taxon>
        <taxon>Ecdysozoa</taxon>
        <taxon>Nematoda</taxon>
        <taxon>Chromadorea</taxon>
        <taxon>Rhabditida</taxon>
        <taxon>Tylenchina</taxon>
        <taxon>Panagrolaimomorpha</taxon>
        <taxon>Strongyloidoidea</taxon>
        <taxon>Alloionematidae</taxon>
        <taxon>Rhabditophanes</taxon>
    </lineage>
</organism>
<proteinExistence type="predicted"/>
<accession>A0AC35TWH4</accession>
<sequence length="239" mass="25828">MIGNKLFLAMILVFFGQKVHSAFTSDFGKWLSVHYGDDVRRNLERLDLGDNGSFGGNKNASQVARKQPVIFVDGVSSTAGDKIKNSADYFKKHANYENYELYGTTYSNGAQYKMDCHFVKLVRALIVDVIGYSLGVPISRKAIMGGRCVDTGEDLGSSLTKFVDTGEDLGSSLTKFVDTFVGIAGPNHGISLQVGALSLPGCLFSAIPVCNQITGLYSGNCPHESSFLQYGSTNVFFVG</sequence>
<reference evidence="2" key="1">
    <citation type="submission" date="2016-11" db="UniProtKB">
        <authorList>
            <consortium name="WormBaseParasite"/>
        </authorList>
    </citation>
    <scope>IDENTIFICATION</scope>
    <source>
        <strain evidence="2">KR3021</strain>
    </source>
</reference>
<evidence type="ECO:0000313" key="1">
    <source>
        <dbReference type="Proteomes" id="UP000095286"/>
    </source>
</evidence>
<name>A0AC35TWH4_9BILA</name>
<dbReference type="Proteomes" id="UP000095286">
    <property type="component" value="Unplaced"/>
</dbReference>
<protein>
    <submittedName>
        <fullName evidence="2">Lipase</fullName>
    </submittedName>
</protein>
<dbReference type="WBParaSite" id="RSKR_0000491400.1">
    <property type="protein sequence ID" value="RSKR_0000491400.1"/>
    <property type="gene ID" value="RSKR_0000491400"/>
</dbReference>
<evidence type="ECO:0000313" key="2">
    <source>
        <dbReference type="WBParaSite" id="RSKR_0000491400.1"/>
    </source>
</evidence>